<dbReference type="STRING" id="1046627.BZARG_2528"/>
<dbReference type="Pfam" id="PF07494">
    <property type="entry name" value="Reg_prop"/>
    <property type="match status" value="1"/>
</dbReference>
<dbReference type="InterPro" id="IPR013783">
    <property type="entry name" value="Ig-like_fold"/>
</dbReference>
<keyword evidence="1" id="KW-0812">Transmembrane</keyword>
<protein>
    <recommendedName>
        <fullName evidence="3">Signal transduction histidine kinase internal region domain-containing protein</fullName>
    </recommendedName>
</protein>
<dbReference type="GO" id="GO:0000155">
    <property type="term" value="F:phosphorelay sensor kinase activity"/>
    <property type="evidence" value="ECO:0007669"/>
    <property type="project" value="InterPro"/>
</dbReference>
<dbReference type="Gene3D" id="3.30.565.10">
    <property type="entry name" value="Histidine kinase-like ATPase, C-terminal domain"/>
    <property type="match status" value="1"/>
</dbReference>
<evidence type="ECO:0000259" key="3">
    <source>
        <dbReference type="Pfam" id="PF06580"/>
    </source>
</evidence>
<dbReference type="InterPro" id="IPR036890">
    <property type="entry name" value="HATPase_C_sf"/>
</dbReference>
<name>G2EFP6_9FLAO</name>
<proteinExistence type="predicted"/>
<dbReference type="EMBL" id="AFXZ01000044">
    <property type="protein sequence ID" value="EGV42770.2"/>
    <property type="molecule type" value="Genomic_DNA"/>
</dbReference>
<feature type="domain" description="Signal transduction histidine kinase internal region" evidence="3">
    <location>
        <begin position="744"/>
        <end position="823"/>
    </location>
</feature>
<dbReference type="Gene3D" id="2.60.40.10">
    <property type="entry name" value="Immunoglobulins"/>
    <property type="match status" value="1"/>
</dbReference>
<dbReference type="InterPro" id="IPR050640">
    <property type="entry name" value="Bact_2-comp_sensor_kinase"/>
</dbReference>
<sequence length="948" mass="109430">MKHKSPLFFVIFICSVAFSQQYINYSTKDGLPSNHVYKIAQDVKGFLWFATDKGLVKYNGNTMKTFTTKDGLAVNDVWDMYPTPDGKLWYLSKASKLGYIENDSVFAFESEQKGEVFNPIFTSQIGNDILLTSSLRFHVFKDNIWKTLENYPIKGTVPHSYIQHHSVSNFKTTAKYDSITVLDINNKPVKTFDFTDRLDKIHKRGQITDSLFFWVDTKKYAILNLNTLQLHKRNFSDEIGLAEVKHARINLVNNELQISGEGFIGVLDSDFNISKTFYIPEYFEAHFGFIDSSGAIWLTTFTNGIYYLPIEKQNVTYCLPSQKITSISNVNNKIIANVFNKGFYKYNDSTSTFSPFINEDEYVYGSTYIEALQTEYYLSVSNITAFKNNKAKYFSFLDRKFSVNDKARQLVFFNNDLYGAYSLGINKINASNFEIEAHYQQSAINQLFIFNNHFLVATTNGLMYFKDEKFNTIAFNKQPFNKPVLSIAKLSNSEILINTDGFGAYVSNLETIELLPDSDFLIVNKAFIEGNTIWLATESGIVKYTKLDEKYTLQMYITINNGLPSNNITDVFIQGNKLIAGTNNGIAILPKNQNVSTQLLDIYIEDAFYNSEPIVSSNSAFKYESNNNINIKISSIDFSENRKDVSYNYKLEPIQKEWISSTTINLNFNNLQPETYNLLIEANGIKKQLVFVIEPLWWQKLWFKGLAILLAIYIVALISRYFVKRSQLKKNQKIFEDQRLSELQLKALRSQMNPHFVFNSLSAIQYYIGENNFATSELYLVKFSKLIRQFFELSKENEISLEREVELLKNYLEIEKLRFKEKLNFVIQVEPDMDLKTTEIPTMLLQPIVENAVNHGVFNKMENGLITINFKYIDEQTFMVEVIDDGVGFVNTKKRVTGKVKSSNVLKDRLHFLNQSNKWEIGYKNQELHPEKPDKGNKSVFLIKKNLK</sequence>
<dbReference type="PATRIC" id="fig|1046627.3.peg.2331"/>
<dbReference type="RefSeq" id="WP_123766936.1">
    <property type="nucleotide sequence ID" value="NZ_AFXZ01000044.1"/>
</dbReference>
<dbReference type="eggNOG" id="COG2972">
    <property type="taxonomic scope" value="Bacteria"/>
</dbReference>
<reference evidence="4 5" key="1">
    <citation type="journal article" date="2008" name="Int. J. Syst. Evol. Microbiol.">
        <title>Bizionia argentinensis sp. nov., isolated from surface marine water in Antarctica.</title>
        <authorList>
            <person name="Bercovich A."/>
            <person name="Vazquez S.C."/>
            <person name="Yankilevich P."/>
            <person name="Coria S.H."/>
            <person name="Foti M."/>
            <person name="Hernandez E."/>
            <person name="Vidal A."/>
            <person name="Ruberto L."/>
            <person name="Melo C."/>
            <person name="Marenssi S."/>
            <person name="Criscuolo M."/>
            <person name="Memoli M."/>
            <person name="Arguelles M."/>
            <person name="Mac Cormack W.P."/>
        </authorList>
    </citation>
    <scope>NUCLEOTIDE SEQUENCE [LARGE SCALE GENOMIC DNA]</scope>
    <source>
        <strain evidence="4 5">JUB59</strain>
    </source>
</reference>
<keyword evidence="1" id="KW-1133">Transmembrane helix</keyword>
<keyword evidence="1" id="KW-0472">Membrane</keyword>
<dbReference type="SUPFAM" id="SSF55874">
    <property type="entry name" value="ATPase domain of HSP90 chaperone/DNA topoisomerase II/histidine kinase"/>
    <property type="match status" value="1"/>
</dbReference>
<evidence type="ECO:0000256" key="1">
    <source>
        <dbReference type="SAM" id="Phobius"/>
    </source>
</evidence>
<dbReference type="PANTHER" id="PTHR34220:SF7">
    <property type="entry name" value="SENSOR HISTIDINE KINASE YPDA"/>
    <property type="match status" value="1"/>
</dbReference>
<dbReference type="Gene3D" id="2.130.10.10">
    <property type="entry name" value="YVTN repeat-like/Quinoprotein amine dehydrogenase"/>
    <property type="match status" value="2"/>
</dbReference>
<dbReference type="OrthoDB" id="358279at2"/>
<keyword evidence="5" id="KW-1185">Reference proteome</keyword>
<dbReference type="Pfam" id="PF06580">
    <property type="entry name" value="His_kinase"/>
    <property type="match status" value="1"/>
</dbReference>
<gene>
    <name evidence="4" type="ORF">BZARG_2528</name>
</gene>
<feature type="chain" id="PRO_5020187627" description="Signal transduction histidine kinase internal region domain-containing protein" evidence="2">
    <location>
        <begin position="20"/>
        <end position="948"/>
    </location>
</feature>
<dbReference type="InterPro" id="IPR015943">
    <property type="entry name" value="WD40/YVTN_repeat-like_dom_sf"/>
</dbReference>
<dbReference type="AlphaFoldDB" id="G2EFP6"/>
<dbReference type="Proteomes" id="UP000003730">
    <property type="component" value="Unassembled WGS sequence"/>
</dbReference>
<dbReference type="InterPro" id="IPR011110">
    <property type="entry name" value="Reg_prop"/>
</dbReference>
<evidence type="ECO:0000313" key="4">
    <source>
        <dbReference type="EMBL" id="EGV42770.2"/>
    </source>
</evidence>
<dbReference type="GO" id="GO:0016020">
    <property type="term" value="C:membrane"/>
    <property type="evidence" value="ECO:0007669"/>
    <property type="project" value="InterPro"/>
</dbReference>
<evidence type="ECO:0000256" key="2">
    <source>
        <dbReference type="SAM" id="SignalP"/>
    </source>
</evidence>
<dbReference type="eggNOG" id="COG3292">
    <property type="taxonomic scope" value="Bacteria"/>
</dbReference>
<keyword evidence="2" id="KW-0732">Signal</keyword>
<evidence type="ECO:0000313" key="5">
    <source>
        <dbReference type="Proteomes" id="UP000003730"/>
    </source>
</evidence>
<dbReference type="InterPro" id="IPR010559">
    <property type="entry name" value="Sig_transdc_His_kin_internal"/>
</dbReference>
<feature type="signal peptide" evidence="2">
    <location>
        <begin position="1"/>
        <end position="19"/>
    </location>
</feature>
<dbReference type="SUPFAM" id="SSF63829">
    <property type="entry name" value="Calcium-dependent phosphotriesterase"/>
    <property type="match status" value="1"/>
</dbReference>
<comment type="caution">
    <text evidence="4">The sequence shown here is derived from an EMBL/GenBank/DDBJ whole genome shotgun (WGS) entry which is preliminary data.</text>
</comment>
<dbReference type="PANTHER" id="PTHR34220">
    <property type="entry name" value="SENSOR HISTIDINE KINASE YPDA"/>
    <property type="match status" value="1"/>
</dbReference>
<organism evidence="4 5">
    <name type="scientific">Bizionia argentinensis JUB59</name>
    <dbReference type="NCBI Taxonomy" id="1046627"/>
    <lineage>
        <taxon>Bacteria</taxon>
        <taxon>Pseudomonadati</taxon>
        <taxon>Bacteroidota</taxon>
        <taxon>Flavobacteriia</taxon>
        <taxon>Flavobacteriales</taxon>
        <taxon>Flavobacteriaceae</taxon>
        <taxon>Bizionia</taxon>
    </lineage>
</organism>
<accession>G2EFP6</accession>
<feature type="transmembrane region" description="Helical" evidence="1">
    <location>
        <begin position="701"/>
        <end position="723"/>
    </location>
</feature>